<proteinExistence type="predicted"/>
<gene>
    <name evidence="1" type="ORF">Goshw_006204</name>
</gene>
<protein>
    <submittedName>
        <fullName evidence="1">Uncharacterized protein</fullName>
    </submittedName>
</protein>
<reference evidence="1 2" key="1">
    <citation type="journal article" date="2019" name="Genome Biol. Evol.">
        <title>Insights into the evolution of the New World diploid cottons (Gossypium, subgenus Houzingenia) based on genome sequencing.</title>
        <authorList>
            <person name="Grover C.E."/>
            <person name="Arick M.A. 2nd"/>
            <person name="Thrash A."/>
            <person name="Conover J.L."/>
            <person name="Sanders W.S."/>
            <person name="Peterson D.G."/>
            <person name="Frelichowski J.E."/>
            <person name="Scheffler J.A."/>
            <person name="Scheffler B.E."/>
            <person name="Wendel J.F."/>
        </authorList>
    </citation>
    <scope>NUCLEOTIDE SEQUENCE [LARGE SCALE GENOMIC DNA]</scope>
    <source>
        <strain evidence="1">1</strain>
        <tissue evidence="1">Leaf</tissue>
    </source>
</reference>
<comment type="caution">
    <text evidence="1">The sequence shown here is derived from an EMBL/GenBank/DDBJ whole genome shotgun (WGS) entry which is preliminary data.</text>
</comment>
<sequence length="69" mass="8330">MHWLVKKEVRTKIRAPSRMMMTSNCLIEISSRARRMICHQFSFLIMFIIFEENHGFISYHEVIGKEDRV</sequence>
<accession>A0A7J9MS81</accession>
<organism evidence="1 2">
    <name type="scientific">Gossypium schwendimanii</name>
    <name type="common">Cotton</name>
    <dbReference type="NCBI Taxonomy" id="34291"/>
    <lineage>
        <taxon>Eukaryota</taxon>
        <taxon>Viridiplantae</taxon>
        <taxon>Streptophyta</taxon>
        <taxon>Embryophyta</taxon>
        <taxon>Tracheophyta</taxon>
        <taxon>Spermatophyta</taxon>
        <taxon>Magnoliopsida</taxon>
        <taxon>eudicotyledons</taxon>
        <taxon>Gunneridae</taxon>
        <taxon>Pentapetalae</taxon>
        <taxon>rosids</taxon>
        <taxon>malvids</taxon>
        <taxon>Malvales</taxon>
        <taxon>Malvaceae</taxon>
        <taxon>Malvoideae</taxon>
        <taxon>Gossypium</taxon>
    </lineage>
</organism>
<dbReference type="EMBL" id="JABFAF010000013">
    <property type="protein sequence ID" value="MBA0873727.1"/>
    <property type="molecule type" value="Genomic_DNA"/>
</dbReference>
<keyword evidence="2" id="KW-1185">Reference proteome</keyword>
<name>A0A7J9MS81_GOSSC</name>
<evidence type="ECO:0000313" key="2">
    <source>
        <dbReference type="Proteomes" id="UP000593576"/>
    </source>
</evidence>
<dbReference type="Proteomes" id="UP000593576">
    <property type="component" value="Unassembled WGS sequence"/>
</dbReference>
<dbReference type="AlphaFoldDB" id="A0A7J9MS81"/>
<evidence type="ECO:0000313" key="1">
    <source>
        <dbReference type="EMBL" id="MBA0873727.1"/>
    </source>
</evidence>